<dbReference type="RefSeq" id="WP_027261358.1">
    <property type="nucleotide sequence ID" value="NZ_FPAW01000033.1"/>
</dbReference>
<sequence length="143" mass="15438">MDAKLTAQEMMDFLQEVFPQVKDDFAIDHMDGETVTMRLLTAERHLRPGGTVSGPSMFALADVTAYVATMAPVGREALAVTTSCSMDFMRKPEGGVDLIAKGRLLKLGRALTVTDVLIYSEGSDKPVARASMTYSIPPNPGRA</sequence>
<dbReference type="Pfam" id="PF03061">
    <property type="entry name" value="4HBT"/>
    <property type="match status" value="1"/>
</dbReference>
<reference evidence="3 4" key="1">
    <citation type="submission" date="2016-10" db="EMBL/GenBank/DDBJ databases">
        <authorList>
            <person name="de Groot N.N."/>
        </authorList>
    </citation>
    <scope>NUCLEOTIDE SEQUENCE [LARGE SCALE GENOMIC DNA]</scope>
    <source>
        <strain evidence="3 4">CGMCC 1.10959</strain>
    </source>
</reference>
<name>A0A1I7DRJ7_9RHOB</name>
<dbReference type="InterPro" id="IPR006683">
    <property type="entry name" value="Thioestr_dom"/>
</dbReference>
<dbReference type="CDD" id="cd03443">
    <property type="entry name" value="PaaI_thioesterase"/>
    <property type="match status" value="1"/>
</dbReference>
<gene>
    <name evidence="3" type="ORF">SAMN05216236_1334</name>
</gene>
<dbReference type="Proteomes" id="UP000182466">
    <property type="component" value="Unassembled WGS sequence"/>
</dbReference>
<protein>
    <submittedName>
        <fullName evidence="3">Uncharacterized domain 1-containing protein</fullName>
    </submittedName>
</protein>
<dbReference type="GO" id="GO:0016289">
    <property type="term" value="F:acyl-CoA hydrolase activity"/>
    <property type="evidence" value="ECO:0007669"/>
    <property type="project" value="UniProtKB-ARBA"/>
</dbReference>
<accession>A0A1I7DRJ7</accession>
<dbReference type="eggNOG" id="COG2050">
    <property type="taxonomic scope" value="Bacteria"/>
</dbReference>
<dbReference type="NCBIfam" id="TIGR00369">
    <property type="entry name" value="unchar_dom_1"/>
    <property type="match status" value="1"/>
</dbReference>
<dbReference type="InterPro" id="IPR003736">
    <property type="entry name" value="PAAI_dom"/>
</dbReference>
<dbReference type="STRING" id="999627.SAMN05216236_1334"/>
<keyword evidence="4" id="KW-1185">Reference proteome</keyword>
<dbReference type="Gene3D" id="3.10.129.10">
    <property type="entry name" value="Hotdog Thioesterase"/>
    <property type="match status" value="1"/>
</dbReference>
<feature type="domain" description="Thioesterase" evidence="2">
    <location>
        <begin position="49"/>
        <end position="124"/>
    </location>
</feature>
<organism evidence="3 4">
    <name type="scientific">Sedimentitalea nanhaiensis</name>
    <dbReference type="NCBI Taxonomy" id="999627"/>
    <lineage>
        <taxon>Bacteria</taxon>
        <taxon>Pseudomonadati</taxon>
        <taxon>Pseudomonadota</taxon>
        <taxon>Alphaproteobacteria</taxon>
        <taxon>Rhodobacterales</taxon>
        <taxon>Paracoccaceae</taxon>
        <taxon>Sedimentitalea</taxon>
    </lineage>
</organism>
<evidence type="ECO:0000313" key="4">
    <source>
        <dbReference type="Proteomes" id="UP000182466"/>
    </source>
</evidence>
<dbReference type="AlphaFoldDB" id="A0A1I7DRJ7"/>
<dbReference type="EMBL" id="FPAW01000033">
    <property type="protein sequence ID" value="SFU14330.1"/>
    <property type="molecule type" value="Genomic_DNA"/>
</dbReference>
<keyword evidence="1" id="KW-0378">Hydrolase</keyword>
<proteinExistence type="predicted"/>
<evidence type="ECO:0000259" key="2">
    <source>
        <dbReference type="Pfam" id="PF03061"/>
    </source>
</evidence>
<evidence type="ECO:0000313" key="3">
    <source>
        <dbReference type="EMBL" id="SFU14330.1"/>
    </source>
</evidence>
<dbReference type="SUPFAM" id="SSF54637">
    <property type="entry name" value="Thioesterase/thiol ester dehydrase-isomerase"/>
    <property type="match status" value="1"/>
</dbReference>
<evidence type="ECO:0000256" key="1">
    <source>
        <dbReference type="ARBA" id="ARBA00022801"/>
    </source>
</evidence>
<dbReference type="OrthoDB" id="9805304at2"/>
<dbReference type="InterPro" id="IPR029069">
    <property type="entry name" value="HotDog_dom_sf"/>
</dbReference>